<sequence length="459" mass="52607">MKIKKSSLKLNNYKSTLSMSIPFILSLCIAFALFCSSMLGLQVFGISLNKIGLLPLELYGLYYIFHVKKGKIQGNRYIKAFIILYMIQIIGSILSLAFRDYISFLEWEDRLVNNAVQYLFIYFPIAFFVFSYSNKKALFSSFKSIMIKICRFHAIYVLIQFVLWNTISINITDILINQMFSHIFGSYGVAYGNTGTQIFLRITGLNSDAAFLSILMLIGYCFDKNKVYKILYFASTIFAVSRVGMFSIAMLMCIEVFLYLVKHRHGIKQKVIIRSFIGVVILLFPVIVVYNNSPSVQNYIDLLFGRILTIFNSDADIYGTGRHMSYPFLSIYSWFFDLNIIERLIGVGIRTEGLVLNHSQYIASFFDFNRTMLTSAWAIECDFASILLGNGIIGMLVYLYLYIQLIKSKDMSLILLGIGLLVFGIMYDVFISTIVQTTLIFIFAYRGDMLCTKKQVQSH</sequence>
<gene>
    <name evidence="2" type="ORF">CIAN88_21735</name>
</gene>
<keyword evidence="1" id="KW-0812">Transmembrane</keyword>
<dbReference type="RefSeq" id="WP_044908215.1">
    <property type="nucleotide sequence ID" value="NZ_JQIF01000131.1"/>
</dbReference>
<organism evidence="2 3">
    <name type="scientific">Clostridium innocuum</name>
    <dbReference type="NCBI Taxonomy" id="1522"/>
    <lineage>
        <taxon>Bacteria</taxon>
        <taxon>Bacillati</taxon>
        <taxon>Bacillota</taxon>
        <taxon>Clostridia</taxon>
        <taxon>Eubacteriales</taxon>
        <taxon>Clostridiaceae</taxon>
        <taxon>Clostridium</taxon>
    </lineage>
</organism>
<dbReference type="Proteomes" id="UP000030008">
    <property type="component" value="Unassembled WGS sequence"/>
</dbReference>
<feature type="transmembrane region" description="Helical" evidence="1">
    <location>
        <begin position="271"/>
        <end position="290"/>
    </location>
</feature>
<feature type="transmembrane region" description="Helical" evidence="1">
    <location>
        <begin position="413"/>
        <end position="445"/>
    </location>
</feature>
<feature type="transmembrane region" description="Helical" evidence="1">
    <location>
        <begin position="115"/>
        <end position="133"/>
    </location>
</feature>
<evidence type="ECO:0000313" key="3">
    <source>
        <dbReference type="Proteomes" id="UP000030008"/>
    </source>
</evidence>
<evidence type="ECO:0008006" key="4">
    <source>
        <dbReference type="Google" id="ProtNLM"/>
    </source>
</evidence>
<dbReference type="AlphaFoldDB" id="A0A099I201"/>
<feature type="transmembrane region" description="Helical" evidence="1">
    <location>
        <begin position="47"/>
        <end position="65"/>
    </location>
</feature>
<reference evidence="2 3" key="1">
    <citation type="submission" date="2014-08" db="EMBL/GenBank/DDBJ databases">
        <title>Clostridium innocuum, an unnegligible vancomycin-resistant pathogen causing extra-intestinal infections.</title>
        <authorList>
            <person name="Feng Y."/>
            <person name="Chiu C.-H."/>
        </authorList>
    </citation>
    <scope>NUCLEOTIDE SEQUENCE [LARGE SCALE GENOMIC DNA]</scope>
    <source>
        <strain evidence="2 3">AN88</strain>
    </source>
</reference>
<evidence type="ECO:0000256" key="1">
    <source>
        <dbReference type="SAM" id="Phobius"/>
    </source>
</evidence>
<protein>
    <recommendedName>
        <fullName evidence="4">O-antigen ligase domain-containing protein</fullName>
    </recommendedName>
</protein>
<name>A0A099I201_CLOIN</name>
<feature type="transmembrane region" description="Helical" evidence="1">
    <location>
        <begin position="383"/>
        <end position="401"/>
    </location>
</feature>
<feature type="transmembrane region" description="Helical" evidence="1">
    <location>
        <begin position="230"/>
        <end position="259"/>
    </location>
</feature>
<keyword evidence="1" id="KW-0472">Membrane</keyword>
<dbReference type="EMBL" id="JQIF01000131">
    <property type="protein sequence ID" value="KGJ51292.1"/>
    <property type="molecule type" value="Genomic_DNA"/>
</dbReference>
<feature type="transmembrane region" description="Helical" evidence="1">
    <location>
        <begin position="77"/>
        <end position="95"/>
    </location>
</feature>
<proteinExistence type="predicted"/>
<comment type="caution">
    <text evidence="2">The sequence shown here is derived from an EMBL/GenBank/DDBJ whole genome shotgun (WGS) entry which is preliminary data.</text>
</comment>
<feature type="transmembrane region" description="Helical" evidence="1">
    <location>
        <begin position="21"/>
        <end position="41"/>
    </location>
</feature>
<evidence type="ECO:0000313" key="2">
    <source>
        <dbReference type="EMBL" id="KGJ51292.1"/>
    </source>
</evidence>
<feature type="transmembrane region" description="Helical" evidence="1">
    <location>
        <begin position="198"/>
        <end position="218"/>
    </location>
</feature>
<accession>A0A099I201</accession>
<keyword evidence="1" id="KW-1133">Transmembrane helix</keyword>